<feature type="coiled-coil region" evidence="2">
    <location>
        <begin position="103"/>
        <end position="134"/>
    </location>
</feature>
<evidence type="ECO:0000256" key="1">
    <source>
        <dbReference type="PROSITE-ProRule" id="PRU00221"/>
    </source>
</evidence>
<dbReference type="PANTHER" id="PTHR19920:SF0">
    <property type="entry name" value="CYTOSOLIC IRON-SULFUR PROTEIN ASSEMBLY PROTEIN CIAO1-RELATED"/>
    <property type="match status" value="1"/>
</dbReference>
<protein>
    <recommendedName>
        <fullName evidence="5">WD40-repeat-containing domain</fullName>
    </recommendedName>
</protein>
<dbReference type="SMART" id="SM00320">
    <property type="entry name" value="WD40"/>
    <property type="match status" value="4"/>
</dbReference>
<proteinExistence type="predicted"/>
<evidence type="ECO:0000256" key="2">
    <source>
        <dbReference type="SAM" id="Coils"/>
    </source>
</evidence>
<dbReference type="GO" id="GO:0097361">
    <property type="term" value="C:cytosolic [4Fe-4S] assembly targeting complex"/>
    <property type="evidence" value="ECO:0007669"/>
    <property type="project" value="TreeGrafter"/>
</dbReference>
<dbReference type="Proteomes" id="UP000688137">
    <property type="component" value="Unassembled WGS sequence"/>
</dbReference>
<sequence length="461" mass="54225">MNFNKLNNIETNEPSIRKVYQTSIQDCCLQLQQSIDSSYKRIDDFLDQIIYDTEQQFNQRFQSSYDFQHNISLPCFSTQVINSQQFGHQLSDQVTSLMKISMNNHLKKQQKCLIQELQKQIQQLQSEKQQPILQSSPELILNPINYQLLQENSIQVIDKCRAIAINQDCSMVIVGCGKVIKLFEFKQEVLKQTQVLNEHQNNVFALNFMKKSKEFISGSYDSQIIIWSMNEQNQWVCKQKLNQHNGWILCLILNKNEDIIISGSQDKTIKFWMKQNQWLCSQTITDHTSHVFGLSLNKQQNKVISCGCDDQILIIEQSQQDFKWIVVQKIQVKKYGCRICFINDNVFIFQPYSDQQLHVYEQNTINKQYSKIKDIDVKSGADYWFFPIQYIKSKCLIVNKNGNYVNLIRKISNGEFRIEQQIEFGHLDLFGCMSDDGQYLITWDQGSKEIQIRKYNQIQIK</sequence>
<dbReference type="FunFam" id="2.130.10.10:FF:001434">
    <property type="entry name" value="Uncharacterized protein"/>
    <property type="match status" value="1"/>
</dbReference>
<comment type="caution">
    <text evidence="3">The sequence shown here is derived from an EMBL/GenBank/DDBJ whole genome shotgun (WGS) entry which is preliminary data.</text>
</comment>
<accession>A0A8S1QG79</accession>
<dbReference type="PANTHER" id="PTHR19920">
    <property type="entry name" value="WD40 PROTEIN CIAO1"/>
    <property type="match status" value="1"/>
</dbReference>
<dbReference type="PROSITE" id="PS50294">
    <property type="entry name" value="WD_REPEATS_REGION"/>
    <property type="match status" value="2"/>
</dbReference>
<dbReference type="AlphaFoldDB" id="A0A8S1QG79"/>
<dbReference type="Pfam" id="PF00400">
    <property type="entry name" value="WD40"/>
    <property type="match status" value="3"/>
</dbReference>
<dbReference type="GO" id="GO:0016226">
    <property type="term" value="P:iron-sulfur cluster assembly"/>
    <property type="evidence" value="ECO:0007669"/>
    <property type="project" value="TreeGrafter"/>
</dbReference>
<keyword evidence="2" id="KW-0175">Coiled coil</keyword>
<name>A0A8S1QG79_PARPR</name>
<gene>
    <name evidence="3" type="ORF">PPRIM_AZ9-3.1.T1600098</name>
</gene>
<keyword evidence="1" id="KW-0853">WD repeat</keyword>
<dbReference type="InterPro" id="IPR001680">
    <property type="entry name" value="WD40_rpt"/>
</dbReference>
<evidence type="ECO:0000313" key="3">
    <source>
        <dbReference type="EMBL" id="CAD8114613.1"/>
    </source>
</evidence>
<dbReference type="PROSITE" id="PS50082">
    <property type="entry name" value="WD_REPEATS_2"/>
    <property type="match status" value="2"/>
</dbReference>
<keyword evidence="4" id="KW-1185">Reference proteome</keyword>
<feature type="repeat" description="WD" evidence="1">
    <location>
        <begin position="241"/>
        <end position="272"/>
    </location>
</feature>
<reference evidence="3" key="1">
    <citation type="submission" date="2021-01" db="EMBL/GenBank/DDBJ databases">
        <authorList>
            <consortium name="Genoscope - CEA"/>
            <person name="William W."/>
        </authorList>
    </citation>
    <scope>NUCLEOTIDE SEQUENCE</scope>
</reference>
<evidence type="ECO:0000313" key="4">
    <source>
        <dbReference type="Proteomes" id="UP000688137"/>
    </source>
</evidence>
<evidence type="ECO:0008006" key="5">
    <source>
        <dbReference type="Google" id="ProtNLM"/>
    </source>
</evidence>
<feature type="repeat" description="WD" evidence="1">
    <location>
        <begin position="196"/>
        <end position="230"/>
    </location>
</feature>
<dbReference type="EMBL" id="CAJJDM010000165">
    <property type="protein sequence ID" value="CAD8114613.1"/>
    <property type="molecule type" value="Genomic_DNA"/>
</dbReference>
<organism evidence="3 4">
    <name type="scientific">Paramecium primaurelia</name>
    <dbReference type="NCBI Taxonomy" id="5886"/>
    <lineage>
        <taxon>Eukaryota</taxon>
        <taxon>Sar</taxon>
        <taxon>Alveolata</taxon>
        <taxon>Ciliophora</taxon>
        <taxon>Intramacronucleata</taxon>
        <taxon>Oligohymenophorea</taxon>
        <taxon>Peniculida</taxon>
        <taxon>Parameciidae</taxon>
        <taxon>Paramecium</taxon>
    </lineage>
</organism>